<organism evidence="1 2">
    <name type="scientific">Lindgomyces ingoldianus</name>
    <dbReference type="NCBI Taxonomy" id="673940"/>
    <lineage>
        <taxon>Eukaryota</taxon>
        <taxon>Fungi</taxon>
        <taxon>Dikarya</taxon>
        <taxon>Ascomycota</taxon>
        <taxon>Pezizomycotina</taxon>
        <taxon>Dothideomycetes</taxon>
        <taxon>Pleosporomycetidae</taxon>
        <taxon>Pleosporales</taxon>
        <taxon>Lindgomycetaceae</taxon>
        <taxon>Lindgomyces</taxon>
    </lineage>
</organism>
<dbReference type="Proteomes" id="UP000799755">
    <property type="component" value="Unassembled WGS sequence"/>
</dbReference>
<keyword evidence="2" id="KW-1185">Reference proteome</keyword>
<protein>
    <submittedName>
        <fullName evidence="1">Uncharacterized protein</fullName>
    </submittedName>
</protein>
<comment type="caution">
    <text evidence="1">The sequence shown here is derived from an EMBL/GenBank/DDBJ whole genome shotgun (WGS) entry which is preliminary data.</text>
</comment>
<evidence type="ECO:0000313" key="1">
    <source>
        <dbReference type="EMBL" id="KAF2462509.1"/>
    </source>
</evidence>
<dbReference type="EMBL" id="MU003593">
    <property type="protein sequence ID" value="KAF2462509.1"/>
    <property type="molecule type" value="Genomic_DNA"/>
</dbReference>
<evidence type="ECO:0000313" key="2">
    <source>
        <dbReference type="Proteomes" id="UP000799755"/>
    </source>
</evidence>
<sequence>MHLYGLWVVGNSIMVLGWHWALAAFGFLVELNTIHLQRMYILYMPLRLTPRGKKSWP</sequence>
<gene>
    <name evidence="1" type="ORF">BDR25DRAFT_364011</name>
</gene>
<accession>A0ACB6Q6D7</accession>
<proteinExistence type="predicted"/>
<reference evidence="1" key="1">
    <citation type="journal article" date="2020" name="Stud. Mycol.">
        <title>101 Dothideomycetes genomes: a test case for predicting lifestyles and emergence of pathogens.</title>
        <authorList>
            <person name="Haridas S."/>
            <person name="Albert R."/>
            <person name="Binder M."/>
            <person name="Bloem J."/>
            <person name="Labutti K."/>
            <person name="Salamov A."/>
            <person name="Andreopoulos B."/>
            <person name="Baker S."/>
            <person name="Barry K."/>
            <person name="Bills G."/>
            <person name="Bluhm B."/>
            <person name="Cannon C."/>
            <person name="Castanera R."/>
            <person name="Culley D."/>
            <person name="Daum C."/>
            <person name="Ezra D."/>
            <person name="Gonzalez J."/>
            <person name="Henrissat B."/>
            <person name="Kuo A."/>
            <person name="Liang C."/>
            <person name="Lipzen A."/>
            <person name="Lutzoni F."/>
            <person name="Magnuson J."/>
            <person name="Mondo S."/>
            <person name="Nolan M."/>
            <person name="Ohm R."/>
            <person name="Pangilinan J."/>
            <person name="Park H.-J."/>
            <person name="Ramirez L."/>
            <person name="Alfaro M."/>
            <person name="Sun H."/>
            <person name="Tritt A."/>
            <person name="Yoshinaga Y."/>
            <person name="Zwiers L.-H."/>
            <person name="Turgeon B."/>
            <person name="Goodwin S."/>
            <person name="Spatafora J."/>
            <person name="Crous P."/>
            <person name="Grigoriev I."/>
        </authorList>
    </citation>
    <scope>NUCLEOTIDE SEQUENCE</scope>
    <source>
        <strain evidence="1">ATCC 200398</strain>
    </source>
</reference>
<name>A0ACB6Q6D7_9PLEO</name>